<dbReference type="GO" id="GO:0016787">
    <property type="term" value="F:hydrolase activity"/>
    <property type="evidence" value="ECO:0007669"/>
    <property type="project" value="InterPro"/>
</dbReference>
<dbReference type="InterPro" id="IPR051918">
    <property type="entry name" value="STPP_CPPED1"/>
</dbReference>
<dbReference type="PANTHER" id="PTHR43143:SF1">
    <property type="entry name" value="SERINE_THREONINE-PROTEIN PHOSPHATASE CPPED1"/>
    <property type="match status" value="1"/>
</dbReference>
<dbReference type="RefSeq" id="WP_092954063.1">
    <property type="nucleotide sequence ID" value="NZ_FOSQ01000001.1"/>
</dbReference>
<dbReference type="Pfam" id="PF00149">
    <property type="entry name" value="Metallophos"/>
    <property type="match status" value="1"/>
</dbReference>
<sequence length="281" mass="30399">MPIIVAQVSDAHLGPRTTVFQANMARIEAVLHADPPAALVASGDLSLDGADRDADLSFAATAFRRAAGRAALLAIPGNHDVGSTRETMPTQTVDEARLARWDQMLGADRFVQDLDGPGGESWRLVGLNTEIMGTGLAREAEQAAFVGAALEALGRRRIALFLHKPPYLQGMEDGFDYWSVPPAARATLVPLLSHPALRLVASGHLHLHRLLRRGDVTHAWAPPASFICEPEIQPGIPGERLAGFLRHRLHADHVEVELVSPTGIRAPFLDEVRAETYPRQG</sequence>
<reference evidence="2 3" key="1">
    <citation type="submission" date="2016-10" db="EMBL/GenBank/DDBJ databases">
        <authorList>
            <person name="de Groot N.N."/>
        </authorList>
    </citation>
    <scope>NUCLEOTIDE SEQUENCE [LARGE SCALE GENOMIC DNA]</scope>
    <source>
        <strain evidence="2 3">DSM 19981</strain>
    </source>
</reference>
<evidence type="ECO:0000259" key="1">
    <source>
        <dbReference type="Pfam" id="PF00149"/>
    </source>
</evidence>
<protein>
    <submittedName>
        <fullName evidence="2">3',5'-cyclic AMP phosphodiesterase CpdA</fullName>
    </submittedName>
</protein>
<dbReference type="PANTHER" id="PTHR43143">
    <property type="entry name" value="METALLOPHOSPHOESTERASE, CALCINEURIN SUPERFAMILY"/>
    <property type="match status" value="1"/>
</dbReference>
<evidence type="ECO:0000313" key="2">
    <source>
        <dbReference type="EMBL" id="SFK16999.1"/>
    </source>
</evidence>
<keyword evidence="3" id="KW-1185">Reference proteome</keyword>
<dbReference type="InterPro" id="IPR004843">
    <property type="entry name" value="Calcineurin-like_PHP"/>
</dbReference>
<dbReference type="AlphaFoldDB" id="A0A1I3XCB2"/>
<evidence type="ECO:0000313" key="3">
    <source>
        <dbReference type="Proteomes" id="UP000199473"/>
    </source>
</evidence>
<dbReference type="Proteomes" id="UP000199473">
    <property type="component" value="Unassembled WGS sequence"/>
</dbReference>
<dbReference type="InterPro" id="IPR029052">
    <property type="entry name" value="Metallo-depent_PP-like"/>
</dbReference>
<dbReference type="STRING" id="1123062.SAMN02745775_101162"/>
<dbReference type="EMBL" id="FOSQ01000001">
    <property type="protein sequence ID" value="SFK16999.1"/>
    <property type="molecule type" value="Genomic_DNA"/>
</dbReference>
<organism evidence="2 3">
    <name type="scientific">Falsiroseomonas stagni DSM 19981</name>
    <dbReference type="NCBI Taxonomy" id="1123062"/>
    <lineage>
        <taxon>Bacteria</taxon>
        <taxon>Pseudomonadati</taxon>
        <taxon>Pseudomonadota</taxon>
        <taxon>Alphaproteobacteria</taxon>
        <taxon>Acetobacterales</taxon>
        <taxon>Roseomonadaceae</taxon>
        <taxon>Falsiroseomonas</taxon>
    </lineage>
</organism>
<dbReference type="Gene3D" id="3.60.21.10">
    <property type="match status" value="1"/>
</dbReference>
<name>A0A1I3XCB2_9PROT</name>
<proteinExistence type="predicted"/>
<dbReference type="SUPFAM" id="SSF56300">
    <property type="entry name" value="Metallo-dependent phosphatases"/>
    <property type="match status" value="1"/>
</dbReference>
<accession>A0A1I3XCB2</accession>
<feature type="domain" description="Calcineurin-like phosphoesterase" evidence="1">
    <location>
        <begin position="5"/>
        <end position="206"/>
    </location>
</feature>
<gene>
    <name evidence="2" type="ORF">SAMN02745775_101162</name>
</gene>
<dbReference type="OrthoDB" id="651281at2"/>